<dbReference type="PROSITE" id="PS50977">
    <property type="entry name" value="HTH_TETR_2"/>
    <property type="match status" value="1"/>
</dbReference>
<evidence type="ECO:0000256" key="1">
    <source>
        <dbReference type="ARBA" id="ARBA00023015"/>
    </source>
</evidence>
<dbReference type="InterPro" id="IPR001647">
    <property type="entry name" value="HTH_TetR"/>
</dbReference>
<proteinExistence type="predicted"/>
<dbReference type="AlphaFoldDB" id="A0A2A4Z9L1"/>
<evidence type="ECO:0000256" key="2">
    <source>
        <dbReference type="ARBA" id="ARBA00023125"/>
    </source>
</evidence>
<evidence type="ECO:0000313" key="6">
    <source>
        <dbReference type="EMBL" id="PCJ03682.1"/>
    </source>
</evidence>
<evidence type="ECO:0000256" key="4">
    <source>
        <dbReference type="PROSITE-ProRule" id="PRU00335"/>
    </source>
</evidence>
<feature type="DNA-binding region" description="H-T-H motif" evidence="4">
    <location>
        <begin position="35"/>
        <end position="54"/>
    </location>
</feature>
<dbReference type="Gene3D" id="1.10.357.10">
    <property type="entry name" value="Tetracycline Repressor, domain 2"/>
    <property type="match status" value="1"/>
</dbReference>
<reference key="1">
    <citation type="submission" date="2017-08" db="EMBL/GenBank/DDBJ databases">
        <title>A dynamic microbial community with high functional redundancy inhabits the cold, oxic subseafloor aquifer.</title>
        <authorList>
            <person name="Tully B.J."/>
            <person name="Wheat C.G."/>
            <person name="Glazer B.T."/>
            <person name="Huber J.A."/>
        </authorList>
    </citation>
    <scope>NUCLEOTIDE SEQUENCE [LARGE SCALE GENOMIC DNA]</scope>
</reference>
<dbReference type="InterPro" id="IPR050109">
    <property type="entry name" value="HTH-type_TetR-like_transc_reg"/>
</dbReference>
<evidence type="ECO:0000259" key="5">
    <source>
        <dbReference type="PROSITE" id="PS50977"/>
    </source>
</evidence>
<dbReference type="PANTHER" id="PTHR30055:SF234">
    <property type="entry name" value="HTH-TYPE TRANSCRIPTIONAL REGULATOR BETI"/>
    <property type="match status" value="1"/>
</dbReference>
<dbReference type="Pfam" id="PF00440">
    <property type="entry name" value="TetR_N"/>
    <property type="match status" value="1"/>
</dbReference>
<dbReference type="PANTHER" id="PTHR30055">
    <property type="entry name" value="HTH-TYPE TRANSCRIPTIONAL REGULATOR RUTR"/>
    <property type="match status" value="1"/>
</dbReference>
<dbReference type="GO" id="GO:0000976">
    <property type="term" value="F:transcription cis-regulatory region binding"/>
    <property type="evidence" value="ECO:0007669"/>
    <property type="project" value="TreeGrafter"/>
</dbReference>
<keyword evidence="2 4" id="KW-0238">DNA-binding</keyword>
<reference evidence="6" key="2">
    <citation type="journal article" date="2018" name="ISME J.">
        <title>A dynamic microbial community with high functional redundancy inhabits the cold, oxic subseafloor aquifer.</title>
        <authorList>
            <person name="Tully B.J."/>
            <person name="Wheat C.G."/>
            <person name="Glazer B.T."/>
            <person name="Huber J.A."/>
        </authorList>
    </citation>
    <scope>NUCLEOTIDE SEQUENCE</scope>
    <source>
        <strain evidence="6">NORP83</strain>
    </source>
</reference>
<evidence type="ECO:0000256" key="3">
    <source>
        <dbReference type="ARBA" id="ARBA00023163"/>
    </source>
</evidence>
<protein>
    <submittedName>
        <fullName evidence="6">TetR family transcriptional regulator</fullName>
    </submittedName>
</protein>
<comment type="caution">
    <text evidence="6">The sequence shown here is derived from an EMBL/GenBank/DDBJ whole genome shotgun (WGS) entry which is preliminary data.</text>
</comment>
<keyword evidence="1" id="KW-0805">Transcription regulation</keyword>
<gene>
    <name evidence="6" type="ORF">COB13_00115</name>
</gene>
<dbReference type="InterPro" id="IPR009057">
    <property type="entry name" value="Homeodomain-like_sf"/>
</dbReference>
<organism evidence="6">
    <name type="scientific">OCS116 cluster bacterium</name>
    <dbReference type="NCBI Taxonomy" id="2030921"/>
    <lineage>
        <taxon>Bacteria</taxon>
        <taxon>Pseudomonadati</taxon>
        <taxon>Pseudomonadota</taxon>
        <taxon>Alphaproteobacteria</taxon>
        <taxon>OCS116 cluster</taxon>
    </lineage>
</organism>
<keyword evidence="3" id="KW-0804">Transcription</keyword>
<sequence>MNMRIKNSNNKRLGKEDWVLEAFTTLSESGVAAVRVVVLAKSMGVTKGSFYWHFENRQELLDAILKKWRLEQRVIERVESIGGTPETMLKNLLASVPRAVRRNKSGATELAVRSWARNDEKAAEAVAMVDKERIIWTQQRLIDMGFNQDAAEMRAFTIYSYIMAQGVFSTEKIPHILERIHENAVDMFLQK</sequence>
<feature type="domain" description="HTH tetR-type" evidence="5">
    <location>
        <begin position="12"/>
        <end position="72"/>
    </location>
</feature>
<dbReference type="EMBL" id="NVUS01000001">
    <property type="protein sequence ID" value="PCJ03682.1"/>
    <property type="molecule type" value="Genomic_DNA"/>
</dbReference>
<dbReference type="GO" id="GO:0003700">
    <property type="term" value="F:DNA-binding transcription factor activity"/>
    <property type="evidence" value="ECO:0007669"/>
    <property type="project" value="TreeGrafter"/>
</dbReference>
<dbReference type="SUPFAM" id="SSF46689">
    <property type="entry name" value="Homeodomain-like"/>
    <property type="match status" value="1"/>
</dbReference>
<name>A0A2A4Z9L1_9PROT</name>
<accession>A0A2A4Z9L1</accession>